<feature type="transmembrane region" description="Helical" evidence="1">
    <location>
        <begin position="129"/>
        <end position="150"/>
    </location>
</feature>
<keyword evidence="3" id="KW-1185">Reference proteome</keyword>
<name>A0ABZ0X470_9GAMM</name>
<dbReference type="EMBL" id="CP140158">
    <property type="protein sequence ID" value="WQG85179.1"/>
    <property type="molecule type" value="Genomic_DNA"/>
</dbReference>
<evidence type="ECO:0000256" key="1">
    <source>
        <dbReference type="SAM" id="Phobius"/>
    </source>
</evidence>
<feature type="transmembrane region" description="Helical" evidence="1">
    <location>
        <begin position="53"/>
        <end position="76"/>
    </location>
</feature>
<keyword evidence="1" id="KW-1133">Transmembrane helix</keyword>
<dbReference type="Pfam" id="PF10027">
    <property type="entry name" value="DUF2269"/>
    <property type="match status" value="1"/>
</dbReference>
<dbReference type="InterPro" id="IPR018729">
    <property type="entry name" value="DUF2269_transmembrane"/>
</dbReference>
<accession>A0ABZ0X470</accession>
<organism evidence="2 3">
    <name type="scientific">Kangiella aquimarina</name>
    <dbReference type="NCBI Taxonomy" id="261965"/>
    <lineage>
        <taxon>Bacteria</taxon>
        <taxon>Pseudomonadati</taxon>
        <taxon>Pseudomonadota</taxon>
        <taxon>Gammaproteobacteria</taxon>
        <taxon>Kangiellales</taxon>
        <taxon>Kangiellaceae</taxon>
        <taxon>Kangiella</taxon>
    </lineage>
</organism>
<proteinExistence type="predicted"/>
<feature type="transmembrane region" description="Helical" evidence="1">
    <location>
        <begin position="82"/>
        <end position="108"/>
    </location>
</feature>
<reference evidence="2 3" key="1">
    <citation type="submission" date="2023-11" db="EMBL/GenBank/DDBJ databases">
        <title>MicrobeMod: A computational toolkit for identifying prokaryotic methylation and restriction-modification with nanopore sequencing.</title>
        <authorList>
            <person name="Crits-Christoph A."/>
            <person name="Kang S.C."/>
            <person name="Lee H."/>
            <person name="Ostrov N."/>
        </authorList>
    </citation>
    <scope>NUCLEOTIDE SEQUENCE [LARGE SCALE GENOMIC DNA]</scope>
    <source>
        <strain evidence="2 3">DSMZ 16071</strain>
    </source>
</reference>
<evidence type="ECO:0000313" key="2">
    <source>
        <dbReference type="EMBL" id="WQG85179.1"/>
    </source>
</evidence>
<feature type="transmembrane region" description="Helical" evidence="1">
    <location>
        <begin position="12"/>
        <end position="33"/>
    </location>
</feature>
<gene>
    <name evidence="2" type="ORF">SR900_11975</name>
</gene>
<evidence type="ECO:0000313" key="3">
    <source>
        <dbReference type="Proteomes" id="UP001324185"/>
    </source>
</evidence>
<protein>
    <submittedName>
        <fullName evidence="2">DUF2269 domain-containing protein</fullName>
    </submittedName>
</protein>
<keyword evidence="1" id="KW-0472">Membrane</keyword>
<sequence>MDSYFLLRLLHILSAIIVMGTGAGIAFFMFMAYRSKNINAITVTARHVILGDWLFTFPAVITQFVTGLLLMAKLNYSFSSIWFYWVIGLFAFIGACWIPVIRIQYLLFTQAQISLSQGQLTDKFNQYMRWWISLGIPAFLTILGLLYIMVFKPFPVV</sequence>
<dbReference type="RefSeq" id="WP_026309350.1">
    <property type="nucleotide sequence ID" value="NZ_CP140158.1"/>
</dbReference>
<keyword evidence="1" id="KW-0812">Transmembrane</keyword>
<dbReference type="Proteomes" id="UP001324185">
    <property type="component" value="Chromosome"/>
</dbReference>